<dbReference type="Proteomes" id="UP001314170">
    <property type="component" value="Unassembled WGS sequence"/>
</dbReference>
<feature type="domain" description="DUF7722" evidence="1">
    <location>
        <begin position="67"/>
        <end position="112"/>
    </location>
</feature>
<dbReference type="PANTHER" id="PTHR33513">
    <property type="entry name" value="OS06G0523300 PROTEIN"/>
    <property type="match status" value="1"/>
</dbReference>
<proteinExistence type="predicted"/>
<dbReference type="AlphaFoldDB" id="A0AAV1QSP2"/>
<sequence length="115" mass="13310">MATSKLVVFGHTRNLRVHHCDVIARPNGQGHVQECLKSLKDANESLTGIGILTREECPNVFQMPLHYPRYTIADYKKMEEWKLDMLPSEYGLCFKGTLDEKRAFRMGAFMWPDHL</sequence>
<name>A0AAV1QSP2_9ROSI</name>
<dbReference type="Pfam" id="PF24847">
    <property type="entry name" value="DUF7722"/>
    <property type="match status" value="1"/>
</dbReference>
<organism evidence="2 3">
    <name type="scientific">Dovyalis caffra</name>
    <dbReference type="NCBI Taxonomy" id="77055"/>
    <lineage>
        <taxon>Eukaryota</taxon>
        <taxon>Viridiplantae</taxon>
        <taxon>Streptophyta</taxon>
        <taxon>Embryophyta</taxon>
        <taxon>Tracheophyta</taxon>
        <taxon>Spermatophyta</taxon>
        <taxon>Magnoliopsida</taxon>
        <taxon>eudicotyledons</taxon>
        <taxon>Gunneridae</taxon>
        <taxon>Pentapetalae</taxon>
        <taxon>rosids</taxon>
        <taxon>fabids</taxon>
        <taxon>Malpighiales</taxon>
        <taxon>Salicaceae</taxon>
        <taxon>Flacourtieae</taxon>
        <taxon>Dovyalis</taxon>
    </lineage>
</organism>
<evidence type="ECO:0000259" key="1">
    <source>
        <dbReference type="Pfam" id="PF24847"/>
    </source>
</evidence>
<dbReference type="InterPro" id="IPR056139">
    <property type="entry name" value="DUF7722"/>
</dbReference>
<reference evidence="2 3" key="1">
    <citation type="submission" date="2024-01" db="EMBL/GenBank/DDBJ databases">
        <authorList>
            <person name="Waweru B."/>
        </authorList>
    </citation>
    <scope>NUCLEOTIDE SEQUENCE [LARGE SCALE GENOMIC DNA]</scope>
</reference>
<evidence type="ECO:0000313" key="2">
    <source>
        <dbReference type="EMBL" id="CAK7324511.1"/>
    </source>
</evidence>
<dbReference type="PANTHER" id="PTHR33513:SF21">
    <property type="entry name" value="JMJN DOMAIN-CONTAINING PROTEIN"/>
    <property type="match status" value="1"/>
</dbReference>
<accession>A0AAV1QSP2</accession>
<gene>
    <name evidence="2" type="ORF">DCAF_LOCUS2159</name>
</gene>
<evidence type="ECO:0000313" key="3">
    <source>
        <dbReference type="Proteomes" id="UP001314170"/>
    </source>
</evidence>
<dbReference type="EMBL" id="CAWUPB010000351">
    <property type="protein sequence ID" value="CAK7324511.1"/>
    <property type="molecule type" value="Genomic_DNA"/>
</dbReference>
<keyword evidence="3" id="KW-1185">Reference proteome</keyword>
<protein>
    <recommendedName>
        <fullName evidence="1">DUF7722 domain-containing protein</fullName>
    </recommendedName>
</protein>
<comment type="caution">
    <text evidence="2">The sequence shown here is derived from an EMBL/GenBank/DDBJ whole genome shotgun (WGS) entry which is preliminary data.</text>
</comment>